<proteinExistence type="predicted"/>
<organism evidence="1">
    <name type="scientific">Medicago truncatula</name>
    <name type="common">Barrel medic</name>
    <name type="synonym">Medicago tribuloides</name>
    <dbReference type="NCBI Taxonomy" id="3880"/>
    <lineage>
        <taxon>Eukaryota</taxon>
        <taxon>Viridiplantae</taxon>
        <taxon>Streptophyta</taxon>
        <taxon>Embryophyta</taxon>
        <taxon>Tracheophyta</taxon>
        <taxon>Spermatophyta</taxon>
        <taxon>Magnoliopsida</taxon>
        <taxon>eudicotyledons</taxon>
        <taxon>Gunneridae</taxon>
        <taxon>Pentapetalae</taxon>
        <taxon>rosids</taxon>
        <taxon>fabids</taxon>
        <taxon>Fabales</taxon>
        <taxon>Fabaceae</taxon>
        <taxon>Papilionoideae</taxon>
        <taxon>50 kb inversion clade</taxon>
        <taxon>NPAAA clade</taxon>
        <taxon>Hologalegina</taxon>
        <taxon>IRL clade</taxon>
        <taxon>Trifolieae</taxon>
        <taxon>Medicago</taxon>
    </lineage>
</organism>
<evidence type="ECO:0000313" key="1">
    <source>
        <dbReference type="EMBL" id="RHN77944.1"/>
    </source>
</evidence>
<comment type="caution">
    <text evidence="1">The sequence shown here is derived from an EMBL/GenBank/DDBJ whole genome shotgun (WGS) entry which is preliminary data.</text>
</comment>
<dbReference type="AlphaFoldDB" id="A0A396JL78"/>
<protein>
    <submittedName>
        <fullName evidence="1">Uncharacterized protein</fullName>
    </submittedName>
</protein>
<reference evidence="1" key="1">
    <citation type="journal article" date="2018" name="Nat. Plants">
        <title>Whole-genome landscape of Medicago truncatula symbiotic genes.</title>
        <authorList>
            <person name="Pecrix Y."/>
            <person name="Gamas P."/>
            <person name="Carrere S."/>
        </authorList>
    </citation>
    <scope>NUCLEOTIDE SEQUENCE</scope>
    <source>
        <tissue evidence="1">Leaves</tissue>
    </source>
</reference>
<dbReference type="Proteomes" id="UP000265566">
    <property type="component" value="Chromosome 1"/>
</dbReference>
<sequence>MTLDFDGLFGISFKFIAKCNIMLTGVGKRHDQHYLLRDLVRKIRK</sequence>
<accession>A0A396JL78</accession>
<gene>
    <name evidence="1" type="ORF">MtrunA17_Chr1g0160191</name>
</gene>
<name>A0A396JL78_MEDTR</name>
<dbReference type="Gramene" id="rna1454">
    <property type="protein sequence ID" value="RHN77944.1"/>
    <property type="gene ID" value="gene1454"/>
</dbReference>
<dbReference type="EMBL" id="PSQE01000001">
    <property type="protein sequence ID" value="RHN77944.1"/>
    <property type="molecule type" value="Genomic_DNA"/>
</dbReference>